<dbReference type="GO" id="GO:0003677">
    <property type="term" value="F:DNA binding"/>
    <property type="evidence" value="ECO:0007669"/>
    <property type="project" value="UniProtKB-KW"/>
</dbReference>
<evidence type="ECO:0000256" key="1">
    <source>
        <dbReference type="ARBA" id="ARBA00023015"/>
    </source>
</evidence>
<feature type="region of interest" description="Disordered" evidence="4">
    <location>
        <begin position="170"/>
        <end position="194"/>
    </location>
</feature>
<dbReference type="AlphaFoldDB" id="C3UVD2"/>
<dbReference type="InterPro" id="IPR023187">
    <property type="entry name" value="Tscrpt_reg_MarR-type_CS"/>
</dbReference>
<dbReference type="InterPro" id="IPR036390">
    <property type="entry name" value="WH_DNA-bd_sf"/>
</dbReference>
<dbReference type="Pfam" id="PF12802">
    <property type="entry name" value="MarR_2"/>
    <property type="match status" value="1"/>
</dbReference>
<name>C3UVD2_9BURK</name>
<sequence length="194" mass="22168">MPDYKSTTEFPLGQESIGLEARISKEDHQSIRVWLRLLSCSTEIEAEIRRRLRSQFHMSLARFDYLAQLHRHREGLSMRTLSRYLMVTGGNVTGLTDDLEKEGLVAREMSTEDRRSYSVRLTPSGRKKFEEVASIHEAWVVELFAGLKASEREQLNGLLGQLRLHLAQSLNAPREEKKPAAPGRPTAARRRRAA</sequence>
<dbReference type="InterPro" id="IPR000835">
    <property type="entry name" value="HTH_MarR-typ"/>
</dbReference>
<protein>
    <submittedName>
        <fullName evidence="6">Transcriptional regulator</fullName>
    </submittedName>
</protein>
<reference evidence="6" key="1">
    <citation type="journal article" date="2009" name="Appl. Environ. Microbiol.">
        <title>Pathway and evolutionary implications of diphenylamine biodegradation by Burkholderia sp. strain JS667.</title>
        <authorList>
            <person name="Shin K.A."/>
            <person name="Spain J.C."/>
        </authorList>
    </citation>
    <scope>NUCLEOTIDE SEQUENCE</scope>
    <source>
        <strain evidence="6">JS667</strain>
    </source>
</reference>
<evidence type="ECO:0000256" key="3">
    <source>
        <dbReference type="ARBA" id="ARBA00023163"/>
    </source>
</evidence>
<dbReference type="Gene3D" id="1.10.10.10">
    <property type="entry name" value="Winged helix-like DNA-binding domain superfamily/Winged helix DNA-binding domain"/>
    <property type="match status" value="1"/>
</dbReference>
<evidence type="ECO:0000259" key="5">
    <source>
        <dbReference type="PROSITE" id="PS50995"/>
    </source>
</evidence>
<dbReference type="EMBL" id="FJ708486">
    <property type="protein sequence ID" value="ACO92643.1"/>
    <property type="molecule type" value="Genomic_DNA"/>
</dbReference>
<evidence type="ECO:0000256" key="2">
    <source>
        <dbReference type="ARBA" id="ARBA00023125"/>
    </source>
</evidence>
<dbReference type="PROSITE" id="PS50995">
    <property type="entry name" value="HTH_MARR_2"/>
    <property type="match status" value="1"/>
</dbReference>
<dbReference type="SUPFAM" id="SSF46785">
    <property type="entry name" value="Winged helix' DNA-binding domain"/>
    <property type="match status" value="1"/>
</dbReference>
<dbReference type="PANTHER" id="PTHR33164">
    <property type="entry name" value="TRANSCRIPTIONAL REGULATOR, MARR FAMILY"/>
    <property type="match status" value="1"/>
</dbReference>
<dbReference type="InterPro" id="IPR036388">
    <property type="entry name" value="WH-like_DNA-bd_sf"/>
</dbReference>
<keyword evidence="3" id="KW-0804">Transcription</keyword>
<keyword evidence="1" id="KW-0805">Transcription regulation</keyword>
<dbReference type="SMART" id="SM00347">
    <property type="entry name" value="HTH_MARR"/>
    <property type="match status" value="1"/>
</dbReference>
<proteinExistence type="predicted"/>
<feature type="domain" description="HTH marR-type" evidence="5">
    <location>
        <begin position="30"/>
        <end position="164"/>
    </location>
</feature>
<dbReference type="GO" id="GO:0003700">
    <property type="term" value="F:DNA-binding transcription factor activity"/>
    <property type="evidence" value="ECO:0007669"/>
    <property type="project" value="InterPro"/>
</dbReference>
<organism evidence="6">
    <name type="scientific">Burkholderia sp. JS667</name>
    <dbReference type="NCBI Taxonomy" id="622617"/>
    <lineage>
        <taxon>Bacteria</taxon>
        <taxon>Pseudomonadati</taxon>
        <taxon>Pseudomonadota</taxon>
        <taxon>Betaproteobacteria</taxon>
        <taxon>Burkholderiales</taxon>
        <taxon>Burkholderiaceae</taxon>
        <taxon>Burkholderia</taxon>
    </lineage>
</organism>
<dbReference type="PANTHER" id="PTHR33164:SF43">
    <property type="entry name" value="HTH-TYPE TRANSCRIPTIONAL REPRESSOR YETL"/>
    <property type="match status" value="1"/>
</dbReference>
<dbReference type="InterPro" id="IPR039422">
    <property type="entry name" value="MarR/SlyA-like"/>
</dbReference>
<keyword evidence="2" id="KW-0238">DNA-binding</keyword>
<dbReference type="GO" id="GO:0006950">
    <property type="term" value="P:response to stress"/>
    <property type="evidence" value="ECO:0007669"/>
    <property type="project" value="TreeGrafter"/>
</dbReference>
<dbReference type="PROSITE" id="PS01117">
    <property type="entry name" value="HTH_MARR_1"/>
    <property type="match status" value="1"/>
</dbReference>
<evidence type="ECO:0000256" key="4">
    <source>
        <dbReference type="SAM" id="MobiDB-lite"/>
    </source>
</evidence>
<accession>C3UVD2</accession>
<evidence type="ECO:0000313" key="6">
    <source>
        <dbReference type="EMBL" id="ACO92643.1"/>
    </source>
</evidence>
<dbReference type="PRINTS" id="PR00598">
    <property type="entry name" value="HTHMARR"/>
</dbReference>